<dbReference type="RefSeq" id="WP_032579766.1">
    <property type="nucleotide sequence ID" value="NZ_CP012706.1"/>
</dbReference>
<comment type="caution">
    <text evidence="1">The sequence shown here is derived from an EMBL/GenBank/DDBJ whole genome shotgun (WGS) entry which is preliminary data.</text>
</comment>
<dbReference type="AlphaFoldDB" id="A0A2M9USW6"/>
<evidence type="ECO:0000313" key="1">
    <source>
        <dbReference type="EMBL" id="KAA4996465.1"/>
    </source>
</evidence>
<reference evidence="1 2" key="1">
    <citation type="journal article" date="2019" name="Nat. Med.">
        <title>A library of human gut bacterial isolates paired with longitudinal multiomics data enables mechanistic microbiome research.</title>
        <authorList>
            <person name="Poyet M."/>
            <person name="Groussin M."/>
            <person name="Gibbons S.M."/>
            <person name="Avila-Pacheco J."/>
            <person name="Jiang X."/>
            <person name="Kearney S.M."/>
            <person name="Perrotta A.R."/>
            <person name="Berdy B."/>
            <person name="Zhao S."/>
            <person name="Lieberman T.D."/>
            <person name="Swanson P.K."/>
            <person name="Smith M."/>
            <person name="Roesemann S."/>
            <person name="Alexander J.E."/>
            <person name="Rich S.A."/>
            <person name="Livny J."/>
            <person name="Vlamakis H."/>
            <person name="Clish C."/>
            <person name="Bullock K."/>
            <person name="Deik A."/>
            <person name="Scott J."/>
            <person name="Pierce K.A."/>
            <person name="Xavier R.J."/>
            <person name="Alm E.J."/>
        </authorList>
    </citation>
    <scope>NUCLEOTIDE SEQUENCE [LARGE SCALE GENOMIC DNA]</scope>
    <source>
        <strain evidence="1 2">BIOML-A46</strain>
    </source>
</reference>
<accession>A0A2M9USW6</accession>
<organism evidence="1 2">
    <name type="scientific">Bacteroides fragilis</name>
    <dbReference type="NCBI Taxonomy" id="817"/>
    <lineage>
        <taxon>Bacteria</taxon>
        <taxon>Pseudomonadati</taxon>
        <taxon>Bacteroidota</taxon>
        <taxon>Bacteroidia</taxon>
        <taxon>Bacteroidales</taxon>
        <taxon>Bacteroidaceae</taxon>
        <taxon>Bacteroides</taxon>
    </lineage>
</organism>
<name>A0A2M9USW6_BACFG</name>
<sequence length="78" mass="8599">MKRENLNCIGNCRLCSVLGECPADHVHCEDCGTEIETGEGIEVEVEAVQNGRHGTKMITVCPGCFAEYYQGDETIEFD</sequence>
<dbReference type="EMBL" id="VWCJ01000008">
    <property type="protein sequence ID" value="KAA4996465.1"/>
    <property type="molecule type" value="Genomic_DNA"/>
</dbReference>
<gene>
    <name evidence="1" type="ORF">F2Z89_13545</name>
</gene>
<evidence type="ECO:0000313" key="2">
    <source>
        <dbReference type="Proteomes" id="UP000460666"/>
    </source>
</evidence>
<dbReference type="Proteomes" id="UP000460666">
    <property type="component" value="Unassembled WGS sequence"/>
</dbReference>
<protein>
    <submittedName>
        <fullName evidence="1">Uncharacterized protein</fullName>
    </submittedName>
</protein>
<proteinExistence type="predicted"/>